<sequence length="403" mass="44719">MKVLYLTDSLSDLDGVGRYTVCLLQALEAARPDFEPRVHLARKHRPTSADVPQHWPVAVTLPPDYFFYMARSRFWPSLVQSTWRVARAARHVDLVHGIKDYPHNLVGLLGARLAGKPFVATAHGTYTVQPLLDARHRRLSRWAYQRFDAMITVSRYTARRLAEVLGQSVDEVGSLHVGRAHVTTVPNCVDPAPFERPAEVGRRPWHDWRFTLGIGELKERKGHHVALEAWARVAAQRPDLHHVLVGNRPGDDYERSLLAIGEAHGVGDRLHLVGNVDEEEKRDLLQRCEAFVHTPVRAADGGFEGFGIVYLEASACAKPVLGTLDCGAEDAIVNETTGLLVEPNVEAASAGLARLVDDGDLRARLGRNGLAHARANTWARNAERVLGVYSKVLARRTGTDTER</sequence>
<name>A0A518D082_9BACT</name>
<evidence type="ECO:0000313" key="4">
    <source>
        <dbReference type="Proteomes" id="UP000319342"/>
    </source>
</evidence>
<evidence type="ECO:0000313" key="3">
    <source>
        <dbReference type="EMBL" id="QDU84884.1"/>
    </source>
</evidence>
<keyword evidence="3" id="KW-0328">Glycosyltransferase</keyword>
<feature type="domain" description="Glycosyl transferase family 1" evidence="1">
    <location>
        <begin position="210"/>
        <end position="369"/>
    </location>
</feature>
<dbReference type="Pfam" id="PF13439">
    <property type="entry name" value="Glyco_transf_4"/>
    <property type="match status" value="1"/>
</dbReference>
<dbReference type="RefSeq" id="WP_145187212.1">
    <property type="nucleotide sequence ID" value="NZ_CP036290.1"/>
</dbReference>
<dbReference type="InterPro" id="IPR028098">
    <property type="entry name" value="Glyco_trans_4-like_N"/>
</dbReference>
<keyword evidence="4" id="KW-1185">Reference proteome</keyword>
<feature type="domain" description="Glycosyltransferase subfamily 4-like N-terminal" evidence="2">
    <location>
        <begin position="14"/>
        <end position="191"/>
    </location>
</feature>
<dbReference type="Pfam" id="PF00534">
    <property type="entry name" value="Glycos_transf_1"/>
    <property type="match status" value="1"/>
</dbReference>
<dbReference type="AlphaFoldDB" id="A0A518D082"/>
<protein>
    <submittedName>
        <fullName evidence="3">GDP-mannose-dependent alpha-(1-6)-phosphatidylinositol monomannoside mannosyltransferase</fullName>
    </submittedName>
</protein>
<dbReference type="SUPFAM" id="SSF53756">
    <property type="entry name" value="UDP-Glycosyltransferase/glycogen phosphorylase"/>
    <property type="match status" value="1"/>
</dbReference>
<dbReference type="GO" id="GO:0016757">
    <property type="term" value="F:glycosyltransferase activity"/>
    <property type="evidence" value="ECO:0007669"/>
    <property type="project" value="UniProtKB-KW"/>
</dbReference>
<dbReference type="EMBL" id="CP036290">
    <property type="protein sequence ID" value="QDU84884.1"/>
    <property type="molecule type" value="Genomic_DNA"/>
</dbReference>
<dbReference type="InterPro" id="IPR001296">
    <property type="entry name" value="Glyco_trans_1"/>
</dbReference>
<gene>
    <name evidence="3" type="primary">pimB_1</name>
    <name evidence="3" type="ORF">Pla163_20020</name>
</gene>
<evidence type="ECO:0000259" key="2">
    <source>
        <dbReference type="Pfam" id="PF13439"/>
    </source>
</evidence>
<dbReference type="OrthoDB" id="73743at2"/>
<dbReference type="PANTHER" id="PTHR12526">
    <property type="entry name" value="GLYCOSYLTRANSFERASE"/>
    <property type="match status" value="1"/>
</dbReference>
<organism evidence="3 4">
    <name type="scientific">Rohdeia mirabilis</name>
    <dbReference type="NCBI Taxonomy" id="2528008"/>
    <lineage>
        <taxon>Bacteria</taxon>
        <taxon>Pseudomonadati</taxon>
        <taxon>Planctomycetota</taxon>
        <taxon>Planctomycetia</taxon>
        <taxon>Planctomycetia incertae sedis</taxon>
        <taxon>Rohdeia</taxon>
    </lineage>
</organism>
<accession>A0A518D082</accession>
<keyword evidence="3" id="KW-0808">Transferase</keyword>
<dbReference type="Proteomes" id="UP000319342">
    <property type="component" value="Chromosome"/>
</dbReference>
<dbReference type="CDD" id="cd03801">
    <property type="entry name" value="GT4_PimA-like"/>
    <property type="match status" value="1"/>
</dbReference>
<evidence type="ECO:0000259" key="1">
    <source>
        <dbReference type="Pfam" id="PF00534"/>
    </source>
</evidence>
<dbReference type="Gene3D" id="3.40.50.2000">
    <property type="entry name" value="Glycogen Phosphorylase B"/>
    <property type="match status" value="2"/>
</dbReference>
<proteinExistence type="predicted"/>
<dbReference type="PANTHER" id="PTHR12526:SF636">
    <property type="entry name" value="BLL3647 PROTEIN"/>
    <property type="match status" value="1"/>
</dbReference>
<reference evidence="3 4" key="1">
    <citation type="submission" date="2019-02" db="EMBL/GenBank/DDBJ databases">
        <title>Deep-cultivation of Planctomycetes and their phenomic and genomic characterization uncovers novel biology.</title>
        <authorList>
            <person name="Wiegand S."/>
            <person name="Jogler M."/>
            <person name="Boedeker C."/>
            <person name="Pinto D."/>
            <person name="Vollmers J."/>
            <person name="Rivas-Marin E."/>
            <person name="Kohn T."/>
            <person name="Peeters S.H."/>
            <person name="Heuer A."/>
            <person name="Rast P."/>
            <person name="Oberbeckmann S."/>
            <person name="Bunk B."/>
            <person name="Jeske O."/>
            <person name="Meyerdierks A."/>
            <person name="Storesund J.E."/>
            <person name="Kallscheuer N."/>
            <person name="Luecker S."/>
            <person name="Lage O.M."/>
            <person name="Pohl T."/>
            <person name="Merkel B.J."/>
            <person name="Hornburger P."/>
            <person name="Mueller R.-W."/>
            <person name="Bruemmer F."/>
            <person name="Labrenz M."/>
            <person name="Spormann A.M."/>
            <person name="Op den Camp H."/>
            <person name="Overmann J."/>
            <person name="Amann R."/>
            <person name="Jetten M.S.M."/>
            <person name="Mascher T."/>
            <person name="Medema M.H."/>
            <person name="Devos D.P."/>
            <person name="Kaster A.-K."/>
            <person name="Ovreas L."/>
            <person name="Rohde M."/>
            <person name="Galperin M.Y."/>
            <person name="Jogler C."/>
        </authorList>
    </citation>
    <scope>NUCLEOTIDE SEQUENCE [LARGE SCALE GENOMIC DNA]</scope>
    <source>
        <strain evidence="3 4">Pla163</strain>
    </source>
</reference>